<evidence type="ECO:0000313" key="2">
    <source>
        <dbReference type="Proteomes" id="UP000827872"/>
    </source>
</evidence>
<protein>
    <submittedName>
        <fullName evidence="1">Uncharacterized protein</fullName>
    </submittedName>
</protein>
<organism evidence="1 2">
    <name type="scientific">Sphaerodactylus townsendi</name>
    <dbReference type="NCBI Taxonomy" id="933632"/>
    <lineage>
        <taxon>Eukaryota</taxon>
        <taxon>Metazoa</taxon>
        <taxon>Chordata</taxon>
        <taxon>Craniata</taxon>
        <taxon>Vertebrata</taxon>
        <taxon>Euteleostomi</taxon>
        <taxon>Lepidosauria</taxon>
        <taxon>Squamata</taxon>
        <taxon>Bifurcata</taxon>
        <taxon>Gekkota</taxon>
        <taxon>Sphaerodactylidae</taxon>
        <taxon>Sphaerodactylus</taxon>
    </lineage>
</organism>
<gene>
    <name evidence="1" type="ORF">K3G42_023098</name>
</gene>
<dbReference type="EMBL" id="CM037618">
    <property type="protein sequence ID" value="KAH8000189.1"/>
    <property type="molecule type" value="Genomic_DNA"/>
</dbReference>
<keyword evidence="2" id="KW-1185">Reference proteome</keyword>
<sequence>MRRTGAEPYGQRQAGRMKMGIALPGRAADSTHPQAVGWQEVKLTHLAGPLVDVLRFCRLAKMAQAVDRKPCIASRSGWRRLSGVRPWPVKATGKQRAWVVKSRCFGRAADG</sequence>
<reference evidence="1" key="1">
    <citation type="submission" date="2021-08" db="EMBL/GenBank/DDBJ databases">
        <title>The first chromosome-level gecko genome reveals the dynamic sex chromosomes of Neotropical dwarf geckos (Sphaerodactylidae: Sphaerodactylus).</title>
        <authorList>
            <person name="Pinto B.J."/>
            <person name="Keating S.E."/>
            <person name="Gamble T."/>
        </authorList>
    </citation>
    <scope>NUCLEOTIDE SEQUENCE</scope>
    <source>
        <strain evidence="1">TG3544</strain>
    </source>
</reference>
<evidence type="ECO:0000313" key="1">
    <source>
        <dbReference type="EMBL" id="KAH8000189.1"/>
    </source>
</evidence>
<dbReference type="Proteomes" id="UP000827872">
    <property type="component" value="Linkage Group LG05"/>
</dbReference>
<comment type="caution">
    <text evidence="1">The sequence shown here is derived from an EMBL/GenBank/DDBJ whole genome shotgun (WGS) entry which is preliminary data.</text>
</comment>
<name>A0ACB8F4V3_9SAUR</name>
<accession>A0ACB8F4V3</accession>
<proteinExistence type="predicted"/>